<dbReference type="PANTHER" id="PTHR11360:SF284">
    <property type="entry name" value="EG:103B4.3 PROTEIN-RELATED"/>
    <property type="match status" value="1"/>
</dbReference>
<evidence type="ECO:0000256" key="6">
    <source>
        <dbReference type="SAM" id="Phobius"/>
    </source>
</evidence>
<comment type="subcellular location">
    <subcellularLocation>
        <location evidence="1">Cell membrane</location>
        <topology evidence="1">Multi-pass membrane protein</topology>
    </subcellularLocation>
</comment>
<gene>
    <name evidence="8" type="ORF">AMD00_10860</name>
</gene>
<dbReference type="InterPro" id="IPR020846">
    <property type="entry name" value="MFS_dom"/>
</dbReference>
<organism evidence="8 9">
    <name type="scientific">Viridibacillus arvi</name>
    <dbReference type="NCBI Taxonomy" id="263475"/>
    <lineage>
        <taxon>Bacteria</taxon>
        <taxon>Bacillati</taxon>
        <taxon>Bacillota</taxon>
        <taxon>Bacilli</taxon>
        <taxon>Bacillales</taxon>
        <taxon>Caryophanaceae</taxon>
        <taxon>Viridibacillus</taxon>
    </lineage>
</organism>
<keyword evidence="5 6" id="KW-0472">Membrane</keyword>
<dbReference type="InterPro" id="IPR050327">
    <property type="entry name" value="Proton-linked_MCT"/>
</dbReference>
<dbReference type="InterPro" id="IPR011701">
    <property type="entry name" value="MFS"/>
</dbReference>
<dbReference type="RefSeq" id="WP_053417094.1">
    <property type="nucleotide sequence ID" value="NZ_LILB01000005.1"/>
</dbReference>
<comment type="caution">
    <text evidence="8">The sequence shown here is derived from an EMBL/GenBank/DDBJ whole genome shotgun (WGS) entry which is preliminary data.</text>
</comment>
<proteinExistence type="predicted"/>
<keyword evidence="2" id="KW-0813">Transport</keyword>
<dbReference type="GO" id="GO:0022857">
    <property type="term" value="F:transmembrane transporter activity"/>
    <property type="evidence" value="ECO:0007669"/>
    <property type="project" value="InterPro"/>
</dbReference>
<keyword evidence="9" id="KW-1185">Reference proteome</keyword>
<evidence type="ECO:0000256" key="3">
    <source>
        <dbReference type="ARBA" id="ARBA00022692"/>
    </source>
</evidence>
<feature type="transmembrane region" description="Helical" evidence="6">
    <location>
        <begin position="133"/>
        <end position="157"/>
    </location>
</feature>
<reference evidence="9" key="1">
    <citation type="submission" date="2015-08" db="EMBL/GenBank/DDBJ databases">
        <title>Fjat-10028 dsm 16317.</title>
        <authorList>
            <person name="Liu B."/>
            <person name="Wang J."/>
            <person name="Zhu Y."/>
            <person name="Liu G."/>
            <person name="Chen Q."/>
            <person name="Chen Z."/>
            <person name="Lan J."/>
            <person name="Che J."/>
            <person name="Ge C."/>
            <person name="Shi H."/>
            <person name="Pan Z."/>
            <person name="Liu X."/>
        </authorList>
    </citation>
    <scope>NUCLEOTIDE SEQUENCE [LARGE SCALE GENOMIC DNA]</scope>
    <source>
        <strain evidence="9">DSM 16317</strain>
    </source>
</reference>
<evidence type="ECO:0000259" key="7">
    <source>
        <dbReference type="PROSITE" id="PS50850"/>
    </source>
</evidence>
<feature type="transmembrane region" description="Helical" evidence="6">
    <location>
        <begin position="45"/>
        <end position="65"/>
    </location>
</feature>
<feature type="transmembrane region" description="Helical" evidence="6">
    <location>
        <begin position="359"/>
        <end position="382"/>
    </location>
</feature>
<dbReference type="PROSITE" id="PS50850">
    <property type="entry name" value="MFS"/>
    <property type="match status" value="1"/>
</dbReference>
<name>A0A0M0LCV9_9BACL</name>
<dbReference type="OrthoDB" id="182417at2"/>
<evidence type="ECO:0000313" key="9">
    <source>
        <dbReference type="Proteomes" id="UP000036867"/>
    </source>
</evidence>
<evidence type="ECO:0000256" key="4">
    <source>
        <dbReference type="ARBA" id="ARBA00022989"/>
    </source>
</evidence>
<feature type="transmembrane region" description="Helical" evidence="6">
    <location>
        <begin position="322"/>
        <end position="347"/>
    </location>
</feature>
<evidence type="ECO:0000256" key="2">
    <source>
        <dbReference type="ARBA" id="ARBA00022448"/>
    </source>
</evidence>
<dbReference type="Gene3D" id="1.20.1250.20">
    <property type="entry name" value="MFS general substrate transporter like domains"/>
    <property type="match status" value="2"/>
</dbReference>
<sequence length="419" mass="46497">MKKFHYSWIILAVTFFSIIVAGIIRSSSGVFIDPFELEFGWSRPAISFAFAVSLFLYGFSGPFMAAFVEVFGLKRMMLYSMLTLSSGLALTFVMQTQWQLILIWGVMIGVGSGLFLTVLSTQIANRWFVKQRGLAVGILTASTATGQLILLPVLATIIDHYSWRYATGLIFILSLLILILILLFMKDFPQDKGLLPYGQENNDQSAAQPTIKQNPFKLALGTLMEGLRLKEFWLLAGSFFICGLSTSGLIGTHFISYCIGFGIPVVTAAAMLSFMGVFDLVGTTLSGWLSDRIDNRWLLFWYYALRGISLLFLPFALAQGSYVWLVIFSIFYGLDWIATVPPTIGLARREFGLKKSTLMYGWIMAAHQVGAGVAAFGGGVIFKVFGSYQWAFILAGSMCVLASLFVIMLKKHQPKLEEI</sequence>
<keyword evidence="4 6" id="KW-1133">Transmembrane helix</keyword>
<keyword evidence="3 6" id="KW-0812">Transmembrane</keyword>
<evidence type="ECO:0000256" key="1">
    <source>
        <dbReference type="ARBA" id="ARBA00004651"/>
    </source>
</evidence>
<feature type="transmembrane region" description="Helical" evidence="6">
    <location>
        <begin position="7"/>
        <end position="25"/>
    </location>
</feature>
<protein>
    <submittedName>
        <fullName evidence="8">MFS transporter</fullName>
    </submittedName>
</protein>
<feature type="transmembrane region" description="Helical" evidence="6">
    <location>
        <begin position="297"/>
        <end position="316"/>
    </location>
</feature>
<dbReference type="PANTHER" id="PTHR11360">
    <property type="entry name" value="MONOCARBOXYLATE TRANSPORTER"/>
    <property type="match status" value="1"/>
</dbReference>
<dbReference type="SUPFAM" id="SSF103473">
    <property type="entry name" value="MFS general substrate transporter"/>
    <property type="match status" value="1"/>
</dbReference>
<feature type="transmembrane region" description="Helical" evidence="6">
    <location>
        <begin position="232"/>
        <end position="255"/>
    </location>
</feature>
<accession>A0A0M0LCV9</accession>
<feature type="transmembrane region" description="Helical" evidence="6">
    <location>
        <begin position="77"/>
        <end position="95"/>
    </location>
</feature>
<dbReference type="AlphaFoldDB" id="A0A0M0LCV9"/>
<feature type="transmembrane region" description="Helical" evidence="6">
    <location>
        <begin position="388"/>
        <end position="409"/>
    </location>
</feature>
<evidence type="ECO:0000256" key="5">
    <source>
        <dbReference type="ARBA" id="ARBA00023136"/>
    </source>
</evidence>
<dbReference type="Pfam" id="PF07690">
    <property type="entry name" value="MFS_1"/>
    <property type="match status" value="1"/>
</dbReference>
<dbReference type="STRING" id="263475.AMD00_10860"/>
<feature type="transmembrane region" description="Helical" evidence="6">
    <location>
        <begin position="163"/>
        <end position="185"/>
    </location>
</feature>
<dbReference type="EMBL" id="LILB01000005">
    <property type="protein sequence ID" value="KOO48905.1"/>
    <property type="molecule type" value="Genomic_DNA"/>
</dbReference>
<evidence type="ECO:0000313" key="8">
    <source>
        <dbReference type="EMBL" id="KOO48905.1"/>
    </source>
</evidence>
<feature type="domain" description="Major facilitator superfamily (MFS) profile" evidence="7">
    <location>
        <begin position="10"/>
        <end position="414"/>
    </location>
</feature>
<feature type="transmembrane region" description="Helical" evidence="6">
    <location>
        <begin position="261"/>
        <end position="285"/>
    </location>
</feature>
<dbReference type="GO" id="GO:0005886">
    <property type="term" value="C:plasma membrane"/>
    <property type="evidence" value="ECO:0007669"/>
    <property type="project" value="UniProtKB-SubCell"/>
</dbReference>
<feature type="transmembrane region" description="Helical" evidence="6">
    <location>
        <begin position="101"/>
        <end position="121"/>
    </location>
</feature>
<dbReference type="Proteomes" id="UP000036867">
    <property type="component" value="Unassembled WGS sequence"/>
</dbReference>
<dbReference type="CDD" id="cd17355">
    <property type="entry name" value="MFS_YcxA_like"/>
    <property type="match status" value="1"/>
</dbReference>
<dbReference type="GeneID" id="301136594"/>
<dbReference type="PATRIC" id="fig|263475.3.peg.3401"/>
<dbReference type="InterPro" id="IPR036259">
    <property type="entry name" value="MFS_trans_sf"/>
</dbReference>